<organism evidence="2 3">
    <name type="scientific">Gigaspora margarita</name>
    <dbReference type="NCBI Taxonomy" id="4874"/>
    <lineage>
        <taxon>Eukaryota</taxon>
        <taxon>Fungi</taxon>
        <taxon>Fungi incertae sedis</taxon>
        <taxon>Mucoromycota</taxon>
        <taxon>Glomeromycotina</taxon>
        <taxon>Glomeromycetes</taxon>
        <taxon>Diversisporales</taxon>
        <taxon>Gigasporaceae</taxon>
        <taxon>Gigaspora</taxon>
    </lineage>
</organism>
<comment type="caution">
    <text evidence="2">The sequence shown here is derived from an EMBL/GenBank/DDBJ whole genome shotgun (WGS) entry which is preliminary data.</text>
</comment>
<feature type="compositionally biased region" description="Polar residues" evidence="1">
    <location>
        <begin position="93"/>
        <end position="103"/>
    </location>
</feature>
<name>A0ABN7UVX6_GIGMA</name>
<feature type="non-terminal residue" evidence="2">
    <location>
        <position position="377"/>
    </location>
</feature>
<feature type="region of interest" description="Disordered" evidence="1">
    <location>
        <begin position="83"/>
        <end position="103"/>
    </location>
</feature>
<sequence length="377" mass="43659">MAQSLIDKYKKGDKPDRKLAREWEGRRSHNHIHLRGTINGTTINSGTVGTINGFVSLKRDIHDNQDNNKIPKRVKINNYFPVRETSQHERDQPQTSENQDSQRNLSTIDNFDVLDNRKEYYRLFYFTGPGVLEWHLTEHSMRWIVSDVDISEICLEYRAEVKDVSLWRALSHVFVFQEESPCGLCEHFDDELWEDLFVEFQELYPLSSIPDVIYDYLQTSLRERQVVARSYLKTYEATTEEEGVMVEIFQDLIDNEQSSFMRNNAIEDTHIIQNVTPVIIRPFFKNNRKIVFDGANKMSEPSAIAQRRFDPILLGMKPDFIIKTTNPKKHVELLIGEINPPKKGGALVSDDLVSLGKMMKCALDKSIEDGVDDLVLC</sequence>
<evidence type="ECO:0000313" key="2">
    <source>
        <dbReference type="EMBL" id="CAG8688166.1"/>
    </source>
</evidence>
<dbReference type="Proteomes" id="UP000789901">
    <property type="component" value="Unassembled WGS sequence"/>
</dbReference>
<accession>A0ABN7UVX6</accession>
<proteinExistence type="predicted"/>
<gene>
    <name evidence="2" type="ORF">GMARGA_LOCUS11333</name>
</gene>
<keyword evidence="3" id="KW-1185">Reference proteome</keyword>
<protein>
    <submittedName>
        <fullName evidence="2">31478_t:CDS:1</fullName>
    </submittedName>
</protein>
<dbReference type="EMBL" id="CAJVQB010006607">
    <property type="protein sequence ID" value="CAG8688166.1"/>
    <property type="molecule type" value="Genomic_DNA"/>
</dbReference>
<evidence type="ECO:0000313" key="3">
    <source>
        <dbReference type="Proteomes" id="UP000789901"/>
    </source>
</evidence>
<reference evidence="2 3" key="1">
    <citation type="submission" date="2021-06" db="EMBL/GenBank/DDBJ databases">
        <authorList>
            <person name="Kallberg Y."/>
            <person name="Tangrot J."/>
            <person name="Rosling A."/>
        </authorList>
    </citation>
    <scope>NUCLEOTIDE SEQUENCE [LARGE SCALE GENOMIC DNA]</scope>
    <source>
        <strain evidence="2 3">120-4 pot B 10/14</strain>
    </source>
</reference>
<evidence type="ECO:0000256" key="1">
    <source>
        <dbReference type="SAM" id="MobiDB-lite"/>
    </source>
</evidence>